<organism evidence="4 5">
    <name type="scientific">Danaus plexippus plexippus</name>
    <dbReference type="NCBI Taxonomy" id="278856"/>
    <lineage>
        <taxon>Eukaryota</taxon>
        <taxon>Metazoa</taxon>
        <taxon>Ecdysozoa</taxon>
        <taxon>Arthropoda</taxon>
        <taxon>Hexapoda</taxon>
        <taxon>Insecta</taxon>
        <taxon>Pterygota</taxon>
        <taxon>Neoptera</taxon>
        <taxon>Endopterygota</taxon>
        <taxon>Lepidoptera</taxon>
        <taxon>Glossata</taxon>
        <taxon>Ditrysia</taxon>
        <taxon>Papilionoidea</taxon>
        <taxon>Nymphalidae</taxon>
        <taxon>Danainae</taxon>
        <taxon>Danaini</taxon>
        <taxon>Danaina</taxon>
        <taxon>Danaus</taxon>
        <taxon>Danaus</taxon>
    </lineage>
</organism>
<dbReference type="PANTHER" id="PTHR37984">
    <property type="entry name" value="PROTEIN CBG26694"/>
    <property type="match status" value="1"/>
</dbReference>
<evidence type="ECO:0000259" key="3">
    <source>
        <dbReference type="PROSITE" id="PS50994"/>
    </source>
</evidence>
<reference evidence="4 5" key="1">
    <citation type="journal article" date="2011" name="Cell">
        <title>The monarch butterfly genome yields insights into long-distance migration.</title>
        <authorList>
            <person name="Zhan S."/>
            <person name="Merlin C."/>
            <person name="Boore J.L."/>
            <person name="Reppert S.M."/>
        </authorList>
    </citation>
    <scope>NUCLEOTIDE SEQUENCE [LARGE SCALE GENOMIC DNA]</scope>
    <source>
        <strain evidence="4">F-2</strain>
    </source>
</reference>
<sequence length="527" mass="59877">MISKDMEWLQIEQRRDDLLRPLIDSMSSDHPAANYTLREGVLKKILTDPVLGQREVIVVPKSFQWSLINSFHTALHHPGWEKTLQKIKETYVFDQMSSLIRRFVENCIICRTSKGSSGSIQVRLHPIQKPTAAFQVVHMDITGKLGTRSSEGCEEYVIVIIDSFTKYVLLNYSNNKSPCSSLAAFKRLVHLFGTPVQIMVDGGREFLGEFKVYCDRFGINIHSIAPGISRANGQVERIMSTLKNALTIIKNYTTENWQTALEALQLSFNCTPHRVTGVAPLTLLTRRQHCVPPELLRLIDFENEFIDFDVLEKYVQQKMLASAEYDKQRFEKSKGKLRSFKKGDYVLIKTNPRNQTSLDLKYTEPYEIYKILENDRYMVKRVTGRGRPRKLAHDQLRPAPNPAATGTVSAEIDDSPHRDNPLNGEASEDLEVESNERSINLIKHLLLSNSLCGPRTKVLDHSIDLPQSLREPVDHGVRDRPDHSNIIKSISSVDHGQKSQTTASTYLNPLENLWTTAYETAQTTATS</sequence>
<gene>
    <name evidence="4" type="ORF">KGM_209880</name>
</gene>
<comment type="caution">
    <text evidence="4">The sequence shown here is derived from an EMBL/GenBank/DDBJ whole genome shotgun (WGS) entry which is preliminary data.</text>
</comment>
<dbReference type="EC" id="2.7.7.49" evidence="1"/>
<dbReference type="GO" id="GO:0003964">
    <property type="term" value="F:RNA-directed DNA polymerase activity"/>
    <property type="evidence" value="ECO:0007669"/>
    <property type="project" value="UniProtKB-EC"/>
</dbReference>
<dbReference type="InterPro" id="IPR041588">
    <property type="entry name" value="Integrase_H2C2"/>
</dbReference>
<keyword evidence="5" id="KW-1185">Reference proteome</keyword>
<accession>A0A212EYM3</accession>
<dbReference type="Pfam" id="PF17921">
    <property type="entry name" value="Integrase_H2C2"/>
    <property type="match status" value="1"/>
</dbReference>
<feature type="domain" description="Integrase catalytic" evidence="3">
    <location>
        <begin position="126"/>
        <end position="288"/>
    </location>
</feature>
<dbReference type="KEGG" id="dpl:KGM_209880"/>
<dbReference type="InParanoid" id="A0A212EYM3"/>
<name>A0A212EYM3_DANPL</name>
<proteinExistence type="predicted"/>
<dbReference type="SUPFAM" id="SSF53098">
    <property type="entry name" value="Ribonuclease H-like"/>
    <property type="match status" value="1"/>
</dbReference>
<dbReference type="InterPro" id="IPR012337">
    <property type="entry name" value="RNaseH-like_sf"/>
</dbReference>
<feature type="region of interest" description="Disordered" evidence="2">
    <location>
        <begin position="386"/>
        <end position="431"/>
    </location>
</feature>
<dbReference type="PROSITE" id="PS50994">
    <property type="entry name" value="INTEGRASE"/>
    <property type="match status" value="1"/>
</dbReference>
<protein>
    <recommendedName>
        <fullName evidence="1">RNA-directed DNA polymerase</fullName>
        <ecNumber evidence="1">2.7.7.49</ecNumber>
    </recommendedName>
</protein>
<dbReference type="EMBL" id="AGBW02011468">
    <property type="protein sequence ID" value="OWR46598.1"/>
    <property type="molecule type" value="Genomic_DNA"/>
</dbReference>
<dbReference type="Proteomes" id="UP000007151">
    <property type="component" value="Unassembled WGS sequence"/>
</dbReference>
<evidence type="ECO:0000256" key="2">
    <source>
        <dbReference type="SAM" id="MobiDB-lite"/>
    </source>
</evidence>
<dbReference type="InterPro" id="IPR001584">
    <property type="entry name" value="Integrase_cat-core"/>
</dbReference>
<dbReference type="InterPro" id="IPR036397">
    <property type="entry name" value="RNaseH_sf"/>
</dbReference>
<dbReference type="GO" id="GO:0015074">
    <property type="term" value="P:DNA integration"/>
    <property type="evidence" value="ECO:0007669"/>
    <property type="project" value="InterPro"/>
</dbReference>
<evidence type="ECO:0000256" key="1">
    <source>
        <dbReference type="ARBA" id="ARBA00012493"/>
    </source>
</evidence>
<evidence type="ECO:0000313" key="4">
    <source>
        <dbReference type="EMBL" id="OWR46598.1"/>
    </source>
</evidence>
<dbReference type="PANTHER" id="PTHR37984:SF5">
    <property type="entry name" value="PROTEIN NYNRIN-LIKE"/>
    <property type="match status" value="1"/>
</dbReference>
<dbReference type="InterPro" id="IPR050951">
    <property type="entry name" value="Retrovirus_Pol_polyprotein"/>
</dbReference>
<dbReference type="Gene3D" id="1.10.340.70">
    <property type="match status" value="1"/>
</dbReference>
<dbReference type="Gene3D" id="3.30.420.10">
    <property type="entry name" value="Ribonuclease H-like superfamily/Ribonuclease H"/>
    <property type="match status" value="1"/>
</dbReference>
<dbReference type="AlphaFoldDB" id="A0A212EYM3"/>
<evidence type="ECO:0000313" key="5">
    <source>
        <dbReference type="Proteomes" id="UP000007151"/>
    </source>
</evidence>
<dbReference type="GO" id="GO:0003676">
    <property type="term" value="F:nucleic acid binding"/>
    <property type="evidence" value="ECO:0007669"/>
    <property type="project" value="InterPro"/>
</dbReference>